<gene>
    <name evidence="2" type="ORF">EDC65_0243</name>
</gene>
<evidence type="ECO:0000256" key="1">
    <source>
        <dbReference type="SAM" id="SignalP"/>
    </source>
</evidence>
<dbReference type="OrthoDB" id="179504at2"/>
<evidence type="ECO:0008006" key="4">
    <source>
        <dbReference type="Google" id="ProtNLM"/>
    </source>
</evidence>
<evidence type="ECO:0000313" key="3">
    <source>
        <dbReference type="Proteomes" id="UP000278222"/>
    </source>
</evidence>
<keyword evidence="3" id="KW-1185">Reference proteome</keyword>
<dbReference type="Proteomes" id="UP000278222">
    <property type="component" value="Unassembled WGS sequence"/>
</dbReference>
<accession>A0A3N1MEB2</accession>
<dbReference type="AlphaFoldDB" id="A0A3N1MEB2"/>
<feature type="chain" id="PRO_5018174484" description="Secreted protein" evidence="1">
    <location>
        <begin position="33"/>
        <end position="432"/>
    </location>
</feature>
<dbReference type="EMBL" id="RJKX01000011">
    <property type="protein sequence ID" value="ROQ01070.1"/>
    <property type="molecule type" value="Genomic_DNA"/>
</dbReference>
<comment type="caution">
    <text evidence="2">The sequence shown here is derived from an EMBL/GenBank/DDBJ whole genome shotgun (WGS) entry which is preliminary data.</text>
</comment>
<proteinExistence type="predicted"/>
<evidence type="ECO:0000313" key="2">
    <source>
        <dbReference type="EMBL" id="ROQ01070.1"/>
    </source>
</evidence>
<name>A0A3N1MEB2_9PROT</name>
<organism evidence="2 3">
    <name type="scientific">Stella humosa</name>
    <dbReference type="NCBI Taxonomy" id="94"/>
    <lineage>
        <taxon>Bacteria</taxon>
        <taxon>Pseudomonadati</taxon>
        <taxon>Pseudomonadota</taxon>
        <taxon>Alphaproteobacteria</taxon>
        <taxon>Rhodospirillales</taxon>
        <taxon>Stellaceae</taxon>
        <taxon>Stella</taxon>
    </lineage>
</organism>
<sequence length="432" mass="46305">MQAISRRSTLIRVALAVSLLPAAVGLAGSSLAQGADSLEPPAVLRAEDVLPAAMIRGPHHTVDPTVHVYSLMPEYRVRSEFGDHIVYGNAPLRSLVREFAAIAELRRIKKSDAFVEATKNALAGPVRGARSLIEDPAGTLSGIPEATAEIFGRVGEQLRRGRRSQYEDGSAAAILAVSSFKRDLARKLDVDVYSTNEALQKELNSIAWASAAGNLSLSAVSMATGAVVLQVAGYARTLEQAKTVVAAEPPAEISRRSRKALAGMGMPKDLVDRFLAHRSYSPRHQYLIVTSLEAMGGVADRRRLLDAALTVETEGGAHLFQRLAEMMAAYHRTVRPLARISTDWGFPVGVLPGGQAVVLAPFDHVLWSELTSRFVARLPVSAGRGQAGHHDGAAAGGEVWVTGDLSARSRAEIERRGYSIHPRSGERLPLAD</sequence>
<dbReference type="RefSeq" id="WP_123687872.1">
    <property type="nucleotide sequence ID" value="NZ_AP019700.1"/>
</dbReference>
<feature type="signal peptide" evidence="1">
    <location>
        <begin position="1"/>
        <end position="32"/>
    </location>
</feature>
<reference evidence="2 3" key="1">
    <citation type="submission" date="2018-11" db="EMBL/GenBank/DDBJ databases">
        <title>Genomic Encyclopedia of Type Strains, Phase IV (KMG-IV): sequencing the most valuable type-strain genomes for metagenomic binning, comparative biology and taxonomic classification.</title>
        <authorList>
            <person name="Goeker M."/>
        </authorList>
    </citation>
    <scope>NUCLEOTIDE SEQUENCE [LARGE SCALE GENOMIC DNA]</scope>
    <source>
        <strain evidence="2 3">DSM 5900</strain>
    </source>
</reference>
<protein>
    <recommendedName>
        <fullName evidence="4">Secreted protein</fullName>
    </recommendedName>
</protein>
<keyword evidence="1" id="KW-0732">Signal</keyword>